<feature type="region of interest" description="Disordered" evidence="1">
    <location>
        <begin position="110"/>
        <end position="129"/>
    </location>
</feature>
<evidence type="ECO:0000313" key="3">
    <source>
        <dbReference type="EMBL" id="SBV52826.1"/>
    </source>
</evidence>
<dbReference type="EMBL" id="FLTX01000065">
    <property type="protein sequence ID" value="SBV52826.1"/>
    <property type="molecule type" value="Genomic_DNA"/>
</dbReference>
<dbReference type="Proteomes" id="UP000239710">
    <property type="component" value="Unassembled WGS sequence"/>
</dbReference>
<dbReference type="RefSeq" id="WP_065469983.1">
    <property type="nucleotide sequence ID" value="NZ_FLTX01000065.1"/>
</dbReference>
<dbReference type="AlphaFoldDB" id="A0A1C3NR03"/>
<evidence type="ECO:0000256" key="1">
    <source>
        <dbReference type="SAM" id="MobiDB-lite"/>
    </source>
</evidence>
<protein>
    <submittedName>
        <fullName evidence="3">Uncharacterized protein</fullName>
    </submittedName>
</protein>
<proteinExistence type="predicted"/>
<organism evidence="3 4">
    <name type="scientific">Xanthomonas bromi</name>
    <dbReference type="NCBI Taxonomy" id="56449"/>
    <lineage>
        <taxon>Bacteria</taxon>
        <taxon>Pseudomonadati</taxon>
        <taxon>Pseudomonadota</taxon>
        <taxon>Gammaproteobacteria</taxon>
        <taxon>Lysobacterales</taxon>
        <taxon>Lysobacteraceae</taxon>
        <taxon>Xanthomonas</taxon>
    </lineage>
</organism>
<evidence type="ECO:0000313" key="5">
    <source>
        <dbReference type="Proteomes" id="UP000239710"/>
    </source>
</evidence>
<dbReference type="Proteomes" id="UP000092503">
    <property type="component" value="Unassembled WGS sequence"/>
</dbReference>
<dbReference type="STRING" id="56449.XBLMG947_3625"/>
<dbReference type="EMBL" id="MDCE01000002">
    <property type="protein sequence ID" value="PPV08759.1"/>
    <property type="molecule type" value="Genomic_DNA"/>
</dbReference>
<accession>A0A1C3NR03</accession>
<evidence type="ECO:0000313" key="2">
    <source>
        <dbReference type="EMBL" id="PPV08759.1"/>
    </source>
</evidence>
<sequence length="129" mass="14694">MFWSWPAQRPVAVYAAEDVSWGSDSAPDDDPVDSWILGTQRWSVRGTGTDSPLAENWGRYQVRLDMLENWSRIGTILQAPQIDRPKSKNTQAWSLQWYLEVGSQLRDTGLTPVEPFPNYATNLDPDPTR</sequence>
<reference evidence="2 5" key="2">
    <citation type="submission" date="2016-08" db="EMBL/GenBank/DDBJ databases">
        <title>Evolution of the type three secretion system and type three effector repertoires in Xanthomonas.</title>
        <authorList>
            <person name="Merda D."/>
            <person name="Briand M."/>
            <person name="Bosis E."/>
            <person name="Rousseau C."/>
            <person name="Portier P."/>
            <person name="Jacques M.-A."/>
            <person name="Fischer-Le Saux M."/>
        </authorList>
    </citation>
    <scope>NUCLEOTIDE SEQUENCE [LARGE SCALE GENOMIC DNA]</scope>
    <source>
        <strain evidence="2 5">CFBP1976</strain>
    </source>
</reference>
<keyword evidence="5" id="KW-1185">Reference proteome</keyword>
<reference evidence="3 4" key="1">
    <citation type="submission" date="2016-06" db="EMBL/GenBank/DDBJ databases">
        <authorList>
            <person name="Kjaerup R.B."/>
            <person name="Dalgaard T.S."/>
            <person name="Juul-Madsen H.R."/>
        </authorList>
    </citation>
    <scope>NUCLEOTIDE SEQUENCE [LARGE SCALE GENOMIC DNA]</scope>
    <source>
        <strain evidence="3">LMG947</strain>
    </source>
</reference>
<dbReference type="OrthoDB" id="336698at2"/>
<gene>
    <name evidence="3" type="ORF">XBLMG947_3625</name>
    <name evidence="2" type="ORF">XbrCFBP1976_01480</name>
</gene>
<evidence type="ECO:0000313" key="4">
    <source>
        <dbReference type="Proteomes" id="UP000092503"/>
    </source>
</evidence>
<name>A0A1C3NR03_9XANT</name>